<reference evidence="1" key="1">
    <citation type="journal article" date="2021" name="Nat. Commun.">
        <title>Genetic determinants of endophytism in the Arabidopsis root mycobiome.</title>
        <authorList>
            <person name="Mesny F."/>
            <person name="Miyauchi S."/>
            <person name="Thiergart T."/>
            <person name="Pickel B."/>
            <person name="Atanasova L."/>
            <person name="Karlsson M."/>
            <person name="Huettel B."/>
            <person name="Barry K.W."/>
            <person name="Haridas S."/>
            <person name="Chen C."/>
            <person name="Bauer D."/>
            <person name="Andreopoulos W."/>
            <person name="Pangilinan J."/>
            <person name="LaButti K."/>
            <person name="Riley R."/>
            <person name="Lipzen A."/>
            <person name="Clum A."/>
            <person name="Drula E."/>
            <person name="Henrissat B."/>
            <person name="Kohler A."/>
            <person name="Grigoriev I.V."/>
            <person name="Martin F.M."/>
            <person name="Hacquard S."/>
        </authorList>
    </citation>
    <scope>NUCLEOTIDE SEQUENCE</scope>
    <source>
        <strain evidence="1">MPI-CAGE-AT-0147</strain>
    </source>
</reference>
<dbReference type="EMBL" id="JAGMUV010000005">
    <property type="protein sequence ID" value="KAH7156993.1"/>
    <property type="molecule type" value="Genomic_DNA"/>
</dbReference>
<dbReference type="OrthoDB" id="5102470at2759"/>
<organism evidence="1 2">
    <name type="scientific">Dactylonectria macrodidyma</name>
    <dbReference type="NCBI Taxonomy" id="307937"/>
    <lineage>
        <taxon>Eukaryota</taxon>
        <taxon>Fungi</taxon>
        <taxon>Dikarya</taxon>
        <taxon>Ascomycota</taxon>
        <taxon>Pezizomycotina</taxon>
        <taxon>Sordariomycetes</taxon>
        <taxon>Hypocreomycetidae</taxon>
        <taxon>Hypocreales</taxon>
        <taxon>Nectriaceae</taxon>
        <taxon>Dactylonectria</taxon>
    </lineage>
</organism>
<protein>
    <submittedName>
        <fullName evidence="1">Uncharacterized protein</fullName>
    </submittedName>
</protein>
<gene>
    <name evidence="1" type="ORF">EDB81DRAFT_409096</name>
</gene>
<accession>A0A9P9JGC3</accession>
<evidence type="ECO:0000313" key="2">
    <source>
        <dbReference type="Proteomes" id="UP000738349"/>
    </source>
</evidence>
<dbReference type="Proteomes" id="UP000738349">
    <property type="component" value="Unassembled WGS sequence"/>
</dbReference>
<name>A0A9P9JGC3_9HYPO</name>
<dbReference type="AlphaFoldDB" id="A0A9P9JGC3"/>
<keyword evidence="2" id="KW-1185">Reference proteome</keyword>
<evidence type="ECO:0000313" key="1">
    <source>
        <dbReference type="EMBL" id="KAH7156993.1"/>
    </source>
</evidence>
<comment type="caution">
    <text evidence="1">The sequence shown here is derived from an EMBL/GenBank/DDBJ whole genome shotgun (WGS) entry which is preliminary data.</text>
</comment>
<proteinExistence type="predicted"/>
<sequence length="387" mass="44128">MPKNGKSDKRVLSHDQADELINPKRGRVILATESPSGTTLREKPPFGFKRAYAQPIGAFATTIPRQAVDSSGGSGVRSQLQDELSRLTIKEKLHKGINMSFAREQKYGNDIIKGLENNRWIPCNELQYLRRRFFTVKGMQKIAELTSHVDGNIDPYTTVPPEYQDERMIQQTFGIPLWALVTQAPQIMRPYRNQHLHSMHIMALRESNKRLQAITGMVNSNHFTPFHPGFNVRSFDEPHPTIPLPEGNRSLSPRENLLAFLERAARKNGYRKLELDSLIFRELQQPHMSDLNSIEIPPIGAMNKRRPIEVDKAEMLMSLDAKKGSITLYQTNLVDQTTGHFGTWMWCKITKPLISINGMPPPELSPMPESWLAFAIPTLQVMRIKEE</sequence>